<keyword evidence="2" id="KW-1185">Reference proteome</keyword>
<name>A0ABV9SKW3_9ACTN</name>
<evidence type="ECO:0008006" key="3">
    <source>
        <dbReference type="Google" id="ProtNLM"/>
    </source>
</evidence>
<dbReference type="InterPro" id="IPR021799">
    <property type="entry name" value="PIN-like_prokaryotic"/>
</dbReference>
<dbReference type="EMBL" id="JBHSIY010000006">
    <property type="protein sequence ID" value="MFC4866974.1"/>
    <property type="molecule type" value="Genomic_DNA"/>
</dbReference>
<dbReference type="RefSeq" id="WP_344143527.1">
    <property type="nucleotide sequence ID" value="NZ_BAAAQI010000007.1"/>
</dbReference>
<evidence type="ECO:0000313" key="1">
    <source>
        <dbReference type="EMBL" id="MFC4866974.1"/>
    </source>
</evidence>
<organism evidence="1 2">
    <name type="scientific">Streptomonospora arabica</name>
    <dbReference type="NCBI Taxonomy" id="412417"/>
    <lineage>
        <taxon>Bacteria</taxon>
        <taxon>Bacillati</taxon>
        <taxon>Actinomycetota</taxon>
        <taxon>Actinomycetes</taxon>
        <taxon>Streptosporangiales</taxon>
        <taxon>Nocardiopsidaceae</taxon>
        <taxon>Streptomonospora</taxon>
    </lineage>
</organism>
<evidence type="ECO:0000313" key="2">
    <source>
        <dbReference type="Proteomes" id="UP001595858"/>
    </source>
</evidence>
<sequence>MEVLSMKVPANALVFDTGPLRHFAMQGWLGVLRYLAEDRPVFIPDSVERELNRTIEYASPVRAVLDADWINVHRSNDLSYVEAFARYADRLAVGGWRLAVGDKNIGECGVLAMGHVYGCEVVLDDATPRRIAEEVGIRATATISLLCKGIRMKRLTIDMVECLADHLLEGEYYLPFRRGEFRQHVLENGLIDYDEI</sequence>
<dbReference type="Pfam" id="PF11848">
    <property type="entry name" value="DUF3368"/>
    <property type="match status" value="1"/>
</dbReference>
<protein>
    <recommendedName>
        <fullName evidence="3">Nucleotide-binding protein</fullName>
    </recommendedName>
</protein>
<reference evidence="2" key="1">
    <citation type="journal article" date="2019" name="Int. J. Syst. Evol. Microbiol.">
        <title>The Global Catalogue of Microorganisms (GCM) 10K type strain sequencing project: providing services to taxonomists for standard genome sequencing and annotation.</title>
        <authorList>
            <consortium name="The Broad Institute Genomics Platform"/>
            <consortium name="The Broad Institute Genome Sequencing Center for Infectious Disease"/>
            <person name="Wu L."/>
            <person name="Ma J."/>
        </authorList>
    </citation>
    <scope>NUCLEOTIDE SEQUENCE [LARGE SCALE GENOMIC DNA]</scope>
    <source>
        <strain evidence="2">CGMCC 4.7304</strain>
    </source>
</reference>
<comment type="caution">
    <text evidence="1">The sequence shown here is derived from an EMBL/GenBank/DDBJ whole genome shotgun (WGS) entry which is preliminary data.</text>
</comment>
<accession>A0ABV9SKW3</accession>
<dbReference type="Proteomes" id="UP001595858">
    <property type="component" value="Unassembled WGS sequence"/>
</dbReference>
<proteinExistence type="predicted"/>
<gene>
    <name evidence="1" type="ORF">ACFPCZ_10070</name>
</gene>